<dbReference type="PROSITE" id="PS50181">
    <property type="entry name" value="FBOX"/>
    <property type="match status" value="1"/>
</dbReference>
<protein>
    <submittedName>
        <fullName evidence="2">F-box domain containing protein</fullName>
    </submittedName>
</protein>
<dbReference type="KEGG" id="vg:36842305"/>
<feature type="domain" description="F-box" evidence="1">
    <location>
        <begin position="13"/>
        <end position="60"/>
    </location>
</feature>
<dbReference type="PANTHER" id="PTHR23084:SF263">
    <property type="entry name" value="MORN REPEAT-CONTAINING PROTEIN 1"/>
    <property type="match status" value="1"/>
</dbReference>
<dbReference type="Gene3D" id="1.20.1280.50">
    <property type="match status" value="1"/>
</dbReference>
<dbReference type="PANTHER" id="PTHR23084">
    <property type="entry name" value="PHOSPHATIDYLINOSITOL-4-PHOSPHATE 5-KINASE RELATED"/>
    <property type="match status" value="1"/>
</dbReference>
<dbReference type="EMBL" id="MG011690">
    <property type="protein sequence ID" value="AVK76618.1"/>
    <property type="molecule type" value="Genomic_DNA"/>
</dbReference>
<dbReference type="GeneID" id="36842305"/>
<dbReference type="Pfam" id="PF12937">
    <property type="entry name" value="F-box-like"/>
    <property type="match status" value="1"/>
</dbReference>
<organism evidence="2">
    <name type="scientific">Pandoravirus neocaledonia</name>
    <dbReference type="NCBI Taxonomy" id="2107708"/>
    <lineage>
        <taxon>Viruses</taxon>
        <taxon>Pandoravirus</taxon>
    </lineage>
</organism>
<dbReference type="SUPFAM" id="SSF81383">
    <property type="entry name" value="F-box domain"/>
    <property type="match status" value="1"/>
</dbReference>
<gene>
    <name evidence="2" type="ORF">pneo_cds_1011</name>
</gene>
<dbReference type="InterPro" id="IPR036047">
    <property type="entry name" value="F-box-like_dom_sf"/>
</dbReference>
<name>A0A2U7UDS3_9VIRU</name>
<dbReference type="Proteomes" id="UP000249287">
    <property type="component" value="Segment"/>
</dbReference>
<accession>A0A2U7UDS3</accession>
<dbReference type="SMART" id="SM00256">
    <property type="entry name" value="FBOX"/>
    <property type="match status" value="1"/>
</dbReference>
<dbReference type="RefSeq" id="YP_009482621.1">
    <property type="nucleotide sequence ID" value="NC_037666.1"/>
</dbReference>
<sequence length="230" mass="25738">MASDNSHNHLGRGDLFASLPDEVIVSIFSSLESLADAIRLASTCKRLCGLADDSLWWRDRAVRRTDDLLLEARPDLYGFDWRWLCRASCVAASLQDRSYGSVVYNRNDDEALYWGEVLDGQPHGYGMLVIGDRGAVKRLASVRGGLEPKAYLPIPYAVHHRWAAVPGDWCQGRWEEGVHRQGHGRLTMMNGRVYQGQLAEGRPHGRGAGIEVDGYRREGEWVDGKFRGGL</sequence>
<reference evidence="2" key="1">
    <citation type="journal article" date="2018" name="Nat. Commun.">
        <title>Diversity and evolution of the emerging Pandoraviridae family.</title>
        <authorList>
            <person name="Legendre M."/>
            <person name="Fabre E."/>
            <person name="Poirot O."/>
            <person name="Jeudy S."/>
            <person name="Lartigue A."/>
            <person name="Alempic J.M."/>
            <person name="Beucher L."/>
            <person name="Philippe N."/>
            <person name="Bertaux L."/>
            <person name="Christo-Foroux E."/>
            <person name="Labadie K."/>
            <person name="Coute Y."/>
            <person name="Abergel C."/>
            <person name="Claverie J.M."/>
        </authorList>
    </citation>
    <scope>NUCLEOTIDE SEQUENCE [LARGE SCALE GENOMIC DNA]</scope>
    <source>
        <strain evidence="2">Neocaledonia</strain>
    </source>
</reference>
<dbReference type="SUPFAM" id="SSF82185">
    <property type="entry name" value="Histone H3 K4-specific methyltransferase SET7/9 N-terminal domain"/>
    <property type="match status" value="1"/>
</dbReference>
<proteinExistence type="predicted"/>
<evidence type="ECO:0000313" key="2">
    <source>
        <dbReference type="EMBL" id="AVK76618.1"/>
    </source>
</evidence>
<dbReference type="Gene3D" id="2.20.110.10">
    <property type="entry name" value="Histone H3 K4-specific methyltransferase SET7/9 N-terminal domain"/>
    <property type="match status" value="1"/>
</dbReference>
<dbReference type="InterPro" id="IPR001810">
    <property type="entry name" value="F-box_dom"/>
</dbReference>
<evidence type="ECO:0000259" key="1">
    <source>
        <dbReference type="PROSITE" id="PS50181"/>
    </source>
</evidence>